<evidence type="ECO:0000313" key="2">
    <source>
        <dbReference type="EMBL" id="CAK0793803.1"/>
    </source>
</evidence>
<evidence type="ECO:0000256" key="1">
    <source>
        <dbReference type="SAM" id="MobiDB-lite"/>
    </source>
</evidence>
<organism evidence="2 3">
    <name type="scientific">Prorocentrum cordatum</name>
    <dbReference type="NCBI Taxonomy" id="2364126"/>
    <lineage>
        <taxon>Eukaryota</taxon>
        <taxon>Sar</taxon>
        <taxon>Alveolata</taxon>
        <taxon>Dinophyceae</taxon>
        <taxon>Prorocentrales</taxon>
        <taxon>Prorocentraceae</taxon>
        <taxon>Prorocentrum</taxon>
    </lineage>
</organism>
<feature type="compositionally biased region" description="Basic and acidic residues" evidence="1">
    <location>
        <begin position="98"/>
        <end position="109"/>
    </location>
</feature>
<sequence>MLSAALAVDTGPALRHQQERLEAALREGPPLGAANGDAGTYRSAYQQLWNAALRGGKRLAELELNGEKARHKTALFVKEEELRREREKTEAAQAALRQAEERGSREHTFHPAGMQISENMFRPPSPQNKLNHDVGYQKGLLQAERDQAARAKAAAAARREAEQKAKTAGQNHGRGGASPGKGTDPDGGQRGKGPGKGNGQAAA</sequence>
<dbReference type="Proteomes" id="UP001189429">
    <property type="component" value="Unassembled WGS sequence"/>
</dbReference>
<gene>
    <name evidence="2" type="ORF">PCOR1329_LOCUS3966</name>
</gene>
<evidence type="ECO:0000313" key="3">
    <source>
        <dbReference type="Proteomes" id="UP001189429"/>
    </source>
</evidence>
<accession>A0ABN9PLS4</accession>
<keyword evidence="3" id="KW-1185">Reference proteome</keyword>
<dbReference type="EMBL" id="CAUYUJ010001030">
    <property type="protein sequence ID" value="CAK0793803.1"/>
    <property type="molecule type" value="Genomic_DNA"/>
</dbReference>
<name>A0ABN9PLS4_9DINO</name>
<proteinExistence type="predicted"/>
<comment type="caution">
    <text evidence="2">The sequence shown here is derived from an EMBL/GenBank/DDBJ whole genome shotgun (WGS) entry which is preliminary data.</text>
</comment>
<protein>
    <submittedName>
        <fullName evidence="2">Uncharacterized protein</fullName>
    </submittedName>
</protein>
<feature type="compositionally biased region" description="Gly residues" evidence="1">
    <location>
        <begin position="190"/>
        <end position="203"/>
    </location>
</feature>
<feature type="region of interest" description="Disordered" evidence="1">
    <location>
        <begin position="93"/>
        <end position="132"/>
    </location>
</feature>
<feature type="region of interest" description="Disordered" evidence="1">
    <location>
        <begin position="144"/>
        <end position="203"/>
    </location>
</feature>
<reference evidence="2" key="1">
    <citation type="submission" date="2023-10" db="EMBL/GenBank/DDBJ databases">
        <authorList>
            <person name="Chen Y."/>
            <person name="Shah S."/>
            <person name="Dougan E. K."/>
            <person name="Thang M."/>
            <person name="Chan C."/>
        </authorList>
    </citation>
    <scope>NUCLEOTIDE SEQUENCE [LARGE SCALE GENOMIC DNA]</scope>
</reference>